<evidence type="ECO:0000256" key="1">
    <source>
        <dbReference type="SAM" id="MobiDB-lite"/>
    </source>
</evidence>
<evidence type="ECO:0000313" key="3">
    <source>
        <dbReference type="EMBL" id="GII47921.1"/>
    </source>
</evidence>
<accession>A0A8J3UP30</accession>
<dbReference type="RefSeq" id="WP_203976813.1">
    <property type="nucleotide sequence ID" value="NZ_BAAAKY010000027.1"/>
</dbReference>
<evidence type="ECO:0000259" key="2">
    <source>
        <dbReference type="PROSITE" id="PS50994"/>
    </source>
</evidence>
<dbReference type="AlphaFoldDB" id="A0A8J3UP30"/>
<comment type="caution">
    <text evidence="3">The sequence shown here is derived from an EMBL/GenBank/DDBJ whole genome shotgun (WGS) entry which is preliminary data.</text>
</comment>
<protein>
    <recommendedName>
        <fullName evidence="2">Integrase catalytic domain-containing protein</fullName>
    </recommendedName>
</protein>
<organism evidence="3 4">
    <name type="scientific">Planotetraspora silvatica</name>
    <dbReference type="NCBI Taxonomy" id="234614"/>
    <lineage>
        <taxon>Bacteria</taxon>
        <taxon>Bacillati</taxon>
        <taxon>Actinomycetota</taxon>
        <taxon>Actinomycetes</taxon>
        <taxon>Streptosporangiales</taxon>
        <taxon>Streptosporangiaceae</taxon>
        <taxon>Planotetraspora</taxon>
    </lineage>
</organism>
<sequence>MLFERICRDNGITVRNTKPRSPTTTGKIERWHKTVRTEFLSVNEAFVSLEHAQTALDAWVSSYNTVRPHQALEMATPASRFVNGSAPAPTACSDVPLRLPAELAALPAVSPSAGTRDANTRPPRVASDGPVAVVPTGGVPVAVEFDRLVPASGNMTACGRQIWLGRQRAGHQVSVWVSATTLHVFSGQELLKTHPVLLTDGDLARLISQGGRPGRPSPASALPPGPLPADAVVEIDRQVTGAGCVNVAGKLIGVGLPLAGKRATLRINASLMHVIVDGTLVKTLPSPFTGPQLQRLRGARLSGLTSAAQAAAVQVERVVSHTGSVKVAGRKLRIGSIHRGKVVTIVLEETQFRIHYQGQELSVHPRTIVKEVKRLRASGNIDYGT</sequence>
<dbReference type="Gene3D" id="3.30.420.10">
    <property type="entry name" value="Ribonuclease H-like superfamily/Ribonuclease H"/>
    <property type="match status" value="1"/>
</dbReference>
<gene>
    <name evidence="3" type="ORF">Psi02_43450</name>
</gene>
<reference evidence="3" key="1">
    <citation type="submission" date="2021-01" db="EMBL/GenBank/DDBJ databases">
        <title>Whole genome shotgun sequence of Planotetraspora silvatica NBRC 100141.</title>
        <authorList>
            <person name="Komaki H."/>
            <person name="Tamura T."/>
        </authorList>
    </citation>
    <scope>NUCLEOTIDE SEQUENCE</scope>
    <source>
        <strain evidence="3">NBRC 100141</strain>
    </source>
</reference>
<dbReference type="GO" id="GO:0003676">
    <property type="term" value="F:nucleic acid binding"/>
    <property type="evidence" value="ECO:0007669"/>
    <property type="project" value="InterPro"/>
</dbReference>
<feature type="domain" description="Integrase catalytic" evidence="2">
    <location>
        <begin position="1"/>
        <end position="85"/>
    </location>
</feature>
<proteinExistence type="predicted"/>
<feature type="region of interest" description="Disordered" evidence="1">
    <location>
        <begin position="110"/>
        <end position="131"/>
    </location>
</feature>
<dbReference type="Pfam" id="PF13683">
    <property type="entry name" value="rve_3"/>
    <property type="match status" value="1"/>
</dbReference>
<evidence type="ECO:0000313" key="4">
    <source>
        <dbReference type="Proteomes" id="UP000644610"/>
    </source>
</evidence>
<dbReference type="SUPFAM" id="SSF53098">
    <property type="entry name" value="Ribonuclease H-like"/>
    <property type="match status" value="1"/>
</dbReference>
<dbReference type="InterPro" id="IPR012337">
    <property type="entry name" value="RNaseH-like_sf"/>
</dbReference>
<dbReference type="PROSITE" id="PS50994">
    <property type="entry name" value="INTEGRASE"/>
    <property type="match status" value="1"/>
</dbReference>
<dbReference type="GO" id="GO:0015074">
    <property type="term" value="P:DNA integration"/>
    <property type="evidence" value="ECO:0007669"/>
    <property type="project" value="InterPro"/>
</dbReference>
<dbReference type="InterPro" id="IPR036397">
    <property type="entry name" value="RNaseH_sf"/>
</dbReference>
<dbReference type="EMBL" id="BOOQ01000027">
    <property type="protein sequence ID" value="GII47921.1"/>
    <property type="molecule type" value="Genomic_DNA"/>
</dbReference>
<name>A0A8J3UP30_9ACTN</name>
<dbReference type="Proteomes" id="UP000644610">
    <property type="component" value="Unassembled WGS sequence"/>
</dbReference>
<dbReference type="PANTHER" id="PTHR35004">
    <property type="entry name" value="TRANSPOSASE RV3428C-RELATED"/>
    <property type="match status" value="1"/>
</dbReference>
<keyword evidence="4" id="KW-1185">Reference proteome</keyword>
<dbReference type="InterPro" id="IPR001584">
    <property type="entry name" value="Integrase_cat-core"/>
</dbReference>